<dbReference type="GeneID" id="36571982"/>
<dbReference type="EMBL" id="KZ679010">
    <property type="protein sequence ID" value="PSS20421.1"/>
    <property type="molecule type" value="Genomic_DNA"/>
</dbReference>
<protein>
    <submittedName>
        <fullName evidence="1">Uncharacterized protein</fullName>
    </submittedName>
</protein>
<organism evidence="1 2">
    <name type="scientific">Amorphotheca resinae ATCC 22711</name>
    <dbReference type="NCBI Taxonomy" id="857342"/>
    <lineage>
        <taxon>Eukaryota</taxon>
        <taxon>Fungi</taxon>
        <taxon>Dikarya</taxon>
        <taxon>Ascomycota</taxon>
        <taxon>Pezizomycotina</taxon>
        <taxon>Leotiomycetes</taxon>
        <taxon>Helotiales</taxon>
        <taxon>Amorphothecaceae</taxon>
        <taxon>Amorphotheca</taxon>
    </lineage>
</organism>
<evidence type="ECO:0000313" key="2">
    <source>
        <dbReference type="Proteomes" id="UP000241818"/>
    </source>
</evidence>
<accession>A0A2T3B469</accession>
<dbReference type="STRING" id="857342.A0A2T3B469"/>
<dbReference type="RefSeq" id="XP_024721691.1">
    <property type="nucleotide sequence ID" value="XM_024863901.1"/>
</dbReference>
<proteinExistence type="predicted"/>
<keyword evidence="2" id="KW-1185">Reference proteome</keyword>
<dbReference type="AlphaFoldDB" id="A0A2T3B469"/>
<reference evidence="1 2" key="1">
    <citation type="journal article" date="2018" name="New Phytol.">
        <title>Comparative genomics and transcriptomics depict ericoid mycorrhizal fungi as versatile saprotrophs and plant mutualists.</title>
        <authorList>
            <person name="Martino E."/>
            <person name="Morin E."/>
            <person name="Grelet G.A."/>
            <person name="Kuo A."/>
            <person name="Kohler A."/>
            <person name="Daghino S."/>
            <person name="Barry K.W."/>
            <person name="Cichocki N."/>
            <person name="Clum A."/>
            <person name="Dockter R.B."/>
            <person name="Hainaut M."/>
            <person name="Kuo R.C."/>
            <person name="LaButti K."/>
            <person name="Lindahl B.D."/>
            <person name="Lindquist E.A."/>
            <person name="Lipzen A."/>
            <person name="Khouja H.R."/>
            <person name="Magnuson J."/>
            <person name="Murat C."/>
            <person name="Ohm R.A."/>
            <person name="Singer S.W."/>
            <person name="Spatafora J.W."/>
            <person name="Wang M."/>
            <person name="Veneault-Fourrey C."/>
            <person name="Henrissat B."/>
            <person name="Grigoriev I.V."/>
            <person name="Martin F.M."/>
            <person name="Perotto S."/>
        </authorList>
    </citation>
    <scope>NUCLEOTIDE SEQUENCE [LARGE SCALE GENOMIC DNA]</scope>
    <source>
        <strain evidence="1 2">ATCC 22711</strain>
    </source>
</reference>
<gene>
    <name evidence="1" type="ORF">M430DRAFT_18576</name>
</gene>
<sequence>MPRRTGRSIGRNVWIEFASEPGVVQGGLKAADNLTQREFLDMLHVVFRADDGGFQARLLGGSGSMLSPITAIEQPLVHGQYVLTPLCPGQQMRISDERFYYRTRSMTHSSESREDEDDAFVNQVRHRDKRCVVTGNLAAAANIEADYYQDLLSNGVLSIRFTHRCEFVFPVVVK</sequence>
<name>A0A2T3B469_AMORE</name>
<dbReference type="OrthoDB" id="3433692at2759"/>
<dbReference type="Proteomes" id="UP000241818">
    <property type="component" value="Unassembled WGS sequence"/>
</dbReference>
<dbReference type="InParanoid" id="A0A2T3B469"/>
<evidence type="ECO:0000313" key="1">
    <source>
        <dbReference type="EMBL" id="PSS20421.1"/>
    </source>
</evidence>